<protein>
    <submittedName>
        <fullName evidence="1">DUF4876 domain-containing protein</fullName>
    </submittedName>
</protein>
<dbReference type="RefSeq" id="WP_380894488.1">
    <property type="nucleotide sequence ID" value="NZ_JBHTKY010000001.1"/>
</dbReference>
<organism evidence="1 2">
    <name type="scientific">Sphingobacterium daejeonense</name>
    <dbReference type="NCBI Taxonomy" id="371142"/>
    <lineage>
        <taxon>Bacteria</taxon>
        <taxon>Pseudomonadati</taxon>
        <taxon>Bacteroidota</taxon>
        <taxon>Sphingobacteriia</taxon>
        <taxon>Sphingobacteriales</taxon>
        <taxon>Sphingobacteriaceae</taxon>
        <taxon>Sphingobacterium</taxon>
    </lineage>
</organism>
<comment type="caution">
    <text evidence="1">The sequence shown here is derived from an EMBL/GenBank/DDBJ whole genome shotgun (WGS) entry which is preliminary data.</text>
</comment>
<proteinExistence type="predicted"/>
<accession>A0ABW3RGK1</accession>
<name>A0ABW3RGK1_9SPHI</name>
<evidence type="ECO:0000313" key="2">
    <source>
        <dbReference type="Proteomes" id="UP001597205"/>
    </source>
</evidence>
<gene>
    <name evidence="1" type="ORF">ACFQ2C_01485</name>
</gene>
<dbReference type="Proteomes" id="UP001597205">
    <property type="component" value="Unassembled WGS sequence"/>
</dbReference>
<sequence>MKDEFLESRSNVFIELDNSKLVGEYSISNVNIQLQEINSEVVTSSTLGTGADTAKANLTYGTYTATLNGEITIKVNGADKKMELKARKSNIVVNSETTNITLQTFLSDPTANFVFKEIFFTGNLTPEGKVYNGDKYFIVHNNSNDTLYADGLFLAQSQFLTTTKRVYTPDVMKDAFTSSEIILLPGTGKQYPVAPGEDIIIANNAINHTEANPNSFDLSKANFEIELIKNINIDNPQVPNATNVAGNLLMTVQGNKSYVMGRFPEGMDAEKFKTENAYNFSYVAVNGAVIKNDSYKIPNSYILDAVNVSQKTGFEWLVTSETLDLGWTYAGDKTDERYGKAVIRKPLGVLDNGKPFLQDSNNSTVDFNHATPYSLK</sequence>
<dbReference type="Pfam" id="PF16215">
    <property type="entry name" value="DUF4876"/>
    <property type="match status" value="1"/>
</dbReference>
<dbReference type="InterPro" id="IPR032627">
    <property type="entry name" value="DUF4876"/>
</dbReference>
<evidence type="ECO:0000313" key="1">
    <source>
        <dbReference type="EMBL" id="MFD1164270.1"/>
    </source>
</evidence>
<dbReference type="EMBL" id="JBHTKY010000001">
    <property type="protein sequence ID" value="MFD1164270.1"/>
    <property type="molecule type" value="Genomic_DNA"/>
</dbReference>
<reference evidence="2" key="1">
    <citation type="journal article" date="2019" name="Int. J. Syst. Evol. Microbiol.">
        <title>The Global Catalogue of Microorganisms (GCM) 10K type strain sequencing project: providing services to taxonomists for standard genome sequencing and annotation.</title>
        <authorList>
            <consortium name="The Broad Institute Genomics Platform"/>
            <consortium name="The Broad Institute Genome Sequencing Center for Infectious Disease"/>
            <person name="Wu L."/>
            <person name="Ma J."/>
        </authorList>
    </citation>
    <scope>NUCLEOTIDE SEQUENCE [LARGE SCALE GENOMIC DNA]</scope>
    <source>
        <strain evidence="2">CCUG 52468</strain>
    </source>
</reference>
<keyword evidence="2" id="KW-1185">Reference proteome</keyword>